<sequence length="168" mass="19878">MELYNCIDFWAEGEEPVSDADIRLAEKKLGVKLPPSYKELLKVKNGGTLNYPKFFLEEKDKERITIPEINGIDFEGEKGILASKHWIKECGLPNHIIILWGDYHSWIALDYNETNQHPTVVYLYTDYENWNWNQIEIAKDFDRFLKKLSRGYILHPEKLKPSYTRKKK</sequence>
<feature type="domain" description="Knr4/Smi1-like" evidence="1">
    <location>
        <begin position="16"/>
        <end position="147"/>
    </location>
</feature>
<organism evidence="2 3">
    <name type="scientific">Metabacillus sediminis</name>
    <dbReference type="NCBI Taxonomy" id="3117746"/>
    <lineage>
        <taxon>Bacteria</taxon>
        <taxon>Bacillati</taxon>
        <taxon>Bacillota</taxon>
        <taxon>Bacilli</taxon>
        <taxon>Bacillales</taxon>
        <taxon>Bacillaceae</taxon>
        <taxon>Metabacillus</taxon>
    </lineage>
</organism>
<dbReference type="SMART" id="SM00860">
    <property type="entry name" value="SMI1_KNR4"/>
    <property type="match status" value="1"/>
</dbReference>
<dbReference type="SUPFAM" id="SSF160631">
    <property type="entry name" value="SMI1/KNR4-like"/>
    <property type="match status" value="1"/>
</dbReference>
<keyword evidence="3" id="KW-1185">Reference proteome</keyword>
<evidence type="ECO:0000259" key="1">
    <source>
        <dbReference type="SMART" id="SM00860"/>
    </source>
</evidence>
<dbReference type="InterPro" id="IPR018958">
    <property type="entry name" value="Knr4/Smi1-like_dom"/>
</dbReference>
<dbReference type="RefSeq" id="WP_338777778.1">
    <property type="nucleotide sequence ID" value="NZ_CP147407.1"/>
</dbReference>
<name>A0ABZ2NFH9_9BACI</name>
<gene>
    <name evidence="2" type="ORF">WCV65_15830</name>
</gene>
<evidence type="ECO:0000313" key="2">
    <source>
        <dbReference type="EMBL" id="WXB96016.1"/>
    </source>
</evidence>
<dbReference type="InterPro" id="IPR037883">
    <property type="entry name" value="Knr4/Smi1-like_sf"/>
</dbReference>
<dbReference type="EMBL" id="CP147407">
    <property type="protein sequence ID" value="WXB96016.1"/>
    <property type="molecule type" value="Genomic_DNA"/>
</dbReference>
<dbReference type="Gene3D" id="3.40.1580.10">
    <property type="entry name" value="SMI1/KNR4-like"/>
    <property type="match status" value="1"/>
</dbReference>
<accession>A0ABZ2NFH9</accession>
<protein>
    <submittedName>
        <fullName evidence="2">SMI1/KNR4 family protein</fullName>
    </submittedName>
</protein>
<proteinExistence type="predicted"/>
<reference evidence="2 3" key="1">
    <citation type="submission" date="2024-02" db="EMBL/GenBank/DDBJ databases">
        <title>Seven novel Bacillus-like species.</title>
        <authorList>
            <person name="Liu G."/>
        </authorList>
    </citation>
    <scope>NUCLEOTIDE SEQUENCE [LARGE SCALE GENOMIC DNA]</scope>
    <source>
        <strain evidence="2 3">FJAT-52054</strain>
    </source>
</reference>
<evidence type="ECO:0000313" key="3">
    <source>
        <dbReference type="Proteomes" id="UP001377337"/>
    </source>
</evidence>
<dbReference type="Proteomes" id="UP001377337">
    <property type="component" value="Chromosome"/>
</dbReference>
<dbReference type="Pfam" id="PF09346">
    <property type="entry name" value="SMI1_KNR4"/>
    <property type="match status" value="1"/>
</dbReference>